<dbReference type="RefSeq" id="WP_185243805.1">
    <property type="nucleotide sequence ID" value="NZ_AP023213.1"/>
</dbReference>
<dbReference type="EMBL" id="AP023213">
    <property type="protein sequence ID" value="BCG45377.1"/>
    <property type="molecule type" value="Genomic_DNA"/>
</dbReference>
<keyword evidence="1 2" id="KW-0238">DNA-binding</keyword>
<dbReference type="Gene3D" id="2.40.290.10">
    <property type="match status" value="1"/>
</dbReference>
<dbReference type="KEGG" id="gbn:GEOBRER4_01270"/>
<keyword evidence="2" id="KW-0227">DNA damage</keyword>
<accession>A0A6S6LTW1</accession>
<comment type="similarity">
    <text evidence="2">Belongs to the prokaryotic Ku family.</text>
</comment>
<keyword evidence="2" id="KW-0233">DNA recombination</keyword>
<feature type="domain" description="Ku" evidence="3">
    <location>
        <begin position="52"/>
        <end position="180"/>
    </location>
</feature>
<dbReference type="FunFam" id="2.40.290.10:FF:000004">
    <property type="entry name" value="Non-homologous end joining protein Ku"/>
    <property type="match status" value="1"/>
</dbReference>
<dbReference type="InterPro" id="IPR009187">
    <property type="entry name" value="Prok_Ku"/>
</dbReference>
<proteinExistence type="inferred from homology"/>
<dbReference type="SUPFAM" id="SSF100939">
    <property type="entry name" value="SPOC domain-like"/>
    <property type="match status" value="1"/>
</dbReference>
<dbReference type="PANTHER" id="PTHR41251:SF1">
    <property type="entry name" value="NON-HOMOLOGOUS END JOINING PROTEIN KU"/>
    <property type="match status" value="1"/>
</dbReference>
<dbReference type="InterPro" id="IPR016194">
    <property type="entry name" value="SPOC-like_C_dom_sf"/>
</dbReference>
<dbReference type="GO" id="GO:0003690">
    <property type="term" value="F:double-stranded DNA binding"/>
    <property type="evidence" value="ECO:0007669"/>
    <property type="project" value="UniProtKB-UniRule"/>
</dbReference>
<dbReference type="PIRSF" id="PIRSF006493">
    <property type="entry name" value="Prok_Ku"/>
    <property type="match status" value="1"/>
</dbReference>
<dbReference type="GO" id="GO:0006303">
    <property type="term" value="P:double-strand break repair via nonhomologous end joining"/>
    <property type="evidence" value="ECO:0007669"/>
    <property type="project" value="UniProtKB-UniRule"/>
</dbReference>
<evidence type="ECO:0000259" key="3">
    <source>
        <dbReference type="SMART" id="SM00559"/>
    </source>
</evidence>
<dbReference type="NCBIfam" id="TIGR02772">
    <property type="entry name" value="Ku_bact"/>
    <property type="match status" value="1"/>
</dbReference>
<reference evidence="4 5" key="1">
    <citation type="submission" date="2020-06" db="EMBL/GenBank/DDBJ databases">
        <title>Interaction of electrochemicaly active bacteria, Geobacter bremensis R4 on different carbon anode.</title>
        <authorList>
            <person name="Meng L."/>
            <person name="Yoshida N."/>
        </authorList>
    </citation>
    <scope>NUCLEOTIDE SEQUENCE [LARGE SCALE GENOMIC DNA]</scope>
    <source>
        <strain evidence="4 5">R4</strain>
    </source>
</reference>
<gene>
    <name evidence="2" type="primary">ku</name>
    <name evidence="4" type="ORF">GEOBRER4_n0131</name>
</gene>
<comment type="function">
    <text evidence="2">With LigD forms a non-homologous end joining (NHEJ) DNA repair enzyme, which repairs dsDNA breaks with reduced fidelity. Binds linear dsDNA with 5'- and 3'- overhangs but not closed circular dsDNA nor ssDNA. Recruits and stimulates the ligase activity of LigD.</text>
</comment>
<dbReference type="Pfam" id="PF02735">
    <property type="entry name" value="Ku"/>
    <property type="match status" value="1"/>
</dbReference>
<dbReference type="InterPro" id="IPR006164">
    <property type="entry name" value="DNA_bd_Ku70/Ku80"/>
</dbReference>
<dbReference type="Proteomes" id="UP000515472">
    <property type="component" value="Chromosome"/>
</dbReference>
<organism evidence="4 5">
    <name type="scientific">Citrifermentans bremense</name>
    <dbReference type="NCBI Taxonomy" id="60035"/>
    <lineage>
        <taxon>Bacteria</taxon>
        <taxon>Pseudomonadati</taxon>
        <taxon>Thermodesulfobacteriota</taxon>
        <taxon>Desulfuromonadia</taxon>
        <taxon>Geobacterales</taxon>
        <taxon>Geobacteraceae</taxon>
        <taxon>Citrifermentans</taxon>
    </lineage>
</organism>
<keyword evidence="2" id="KW-0234">DNA repair</keyword>
<evidence type="ECO:0000256" key="2">
    <source>
        <dbReference type="HAMAP-Rule" id="MF_01875"/>
    </source>
</evidence>
<keyword evidence="5" id="KW-1185">Reference proteome</keyword>
<evidence type="ECO:0000313" key="5">
    <source>
        <dbReference type="Proteomes" id="UP000515472"/>
    </source>
</evidence>
<comment type="subunit">
    <text evidence="2">Homodimer. Interacts with LigD.</text>
</comment>
<dbReference type="HAMAP" id="MF_01875">
    <property type="entry name" value="Prokaryotic_Ku"/>
    <property type="match status" value="1"/>
</dbReference>
<protein>
    <recommendedName>
        <fullName evidence="2">Non-homologous end joining protein Ku</fullName>
    </recommendedName>
</protein>
<dbReference type="SMART" id="SM00559">
    <property type="entry name" value="Ku78"/>
    <property type="match status" value="1"/>
</dbReference>
<evidence type="ECO:0000313" key="4">
    <source>
        <dbReference type="EMBL" id="BCG45377.1"/>
    </source>
</evidence>
<name>A0A6S6LTW1_9BACT</name>
<sequence>MRAMWSGSISFGLVNIPVKLYSGSQSNTLDLDMLRKSDLCPIKYLRVCKNDNQEVPYEEIVKGYEYSDGEYIVLTDQDFENASLEKTHLIDIVDFIDEREIDTRFFEKPYYLEPEKTGPKAYALLREALKRSGKVGVAHYVLRNRGSIGILRPLDKVLVLNQIRYAEEVRDAADLKLPGDENLREQEVALALSLIDQLTVKFDPEKYKDQYVDDLKRIIEEKAQGRTPAPQAKQPPPPKVADMMALLKESIKQKRKEAA</sequence>
<dbReference type="AlphaFoldDB" id="A0A6S6LTW1"/>
<evidence type="ECO:0000256" key="1">
    <source>
        <dbReference type="ARBA" id="ARBA00023125"/>
    </source>
</evidence>
<dbReference type="CDD" id="cd00789">
    <property type="entry name" value="KU_like"/>
    <property type="match status" value="1"/>
</dbReference>
<dbReference type="GO" id="GO:0006310">
    <property type="term" value="P:DNA recombination"/>
    <property type="evidence" value="ECO:0007669"/>
    <property type="project" value="UniProtKB-KW"/>
</dbReference>
<dbReference type="PANTHER" id="PTHR41251">
    <property type="entry name" value="NON-HOMOLOGOUS END JOINING PROTEIN KU"/>
    <property type="match status" value="1"/>
</dbReference>